<gene>
    <name evidence="17" type="ORF">SNE40_013950</name>
</gene>
<evidence type="ECO:0000256" key="1">
    <source>
        <dbReference type="ARBA" id="ARBA00004479"/>
    </source>
</evidence>
<evidence type="ECO:0000256" key="13">
    <source>
        <dbReference type="ARBA" id="ARBA00023157"/>
    </source>
</evidence>
<dbReference type="SMART" id="SM00327">
    <property type="entry name" value="VWA"/>
    <property type="match status" value="1"/>
</dbReference>
<reference evidence="17 18" key="1">
    <citation type="submission" date="2024-01" db="EMBL/GenBank/DDBJ databases">
        <title>The genome of the rayed Mediterranean limpet Patella caerulea (Linnaeus, 1758).</title>
        <authorList>
            <person name="Anh-Thu Weber A."/>
            <person name="Halstead-Nussloch G."/>
        </authorList>
    </citation>
    <scope>NUCLEOTIDE SEQUENCE [LARGE SCALE GENOMIC DNA]</scope>
    <source>
        <strain evidence="17">AATW-2023a</strain>
        <tissue evidence="17">Whole specimen</tissue>
    </source>
</reference>
<evidence type="ECO:0000256" key="10">
    <source>
        <dbReference type="ARBA" id="ARBA00022989"/>
    </source>
</evidence>
<feature type="domain" description="VWFA" evidence="16">
    <location>
        <begin position="248"/>
        <end position="440"/>
    </location>
</feature>
<dbReference type="GO" id="GO:0005891">
    <property type="term" value="C:voltage-gated calcium channel complex"/>
    <property type="evidence" value="ECO:0007669"/>
    <property type="project" value="TreeGrafter"/>
</dbReference>
<evidence type="ECO:0000256" key="12">
    <source>
        <dbReference type="ARBA" id="ARBA00023136"/>
    </source>
</evidence>
<dbReference type="Pfam" id="PF08399">
    <property type="entry name" value="VWA_N"/>
    <property type="match status" value="1"/>
</dbReference>
<evidence type="ECO:0000256" key="11">
    <source>
        <dbReference type="ARBA" id="ARBA00023065"/>
    </source>
</evidence>
<comment type="caution">
    <text evidence="17">The sequence shown here is derived from an EMBL/GenBank/DDBJ whole genome shotgun (WGS) entry which is preliminary data.</text>
</comment>
<keyword evidence="12" id="KW-0472">Membrane</keyword>
<evidence type="ECO:0000256" key="5">
    <source>
        <dbReference type="ARBA" id="ARBA00022692"/>
    </source>
</evidence>
<evidence type="ECO:0000256" key="7">
    <source>
        <dbReference type="ARBA" id="ARBA00022729"/>
    </source>
</evidence>
<keyword evidence="15" id="KW-0407">Ion channel</keyword>
<keyword evidence="9" id="KW-0851">Voltage-gated channel</keyword>
<dbReference type="SUPFAM" id="SSF53300">
    <property type="entry name" value="vWA-like"/>
    <property type="match status" value="1"/>
</dbReference>
<keyword evidence="8" id="KW-0106">Calcium</keyword>
<evidence type="ECO:0000256" key="6">
    <source>
        <dbReference type="ARBA" id="ARBA00022723"/>
    </source>
</evidence>
<evidence type="ECO:0000259" key="16">
    <source>
        <dbReference type="PROSITE" id="PS50234"/>
    </source>
</evidence>
<keyword evidence="5" id="KW-0812">Transmembrane</keyword>
<evidence type="ECO:0000256" key="4">
    <source>
        <dbReference type="ARBA" id="ARBA00022673"/>
    </source>
</evidence>
<dbReference type="PROSITE" id="PS50234">
    <property type="entry name" value="VWFA"/>
    <property type="match status" value="1"/>
</dbReference>
<evidence type="ECO:0000256" key="8">
    <source>
        <dbReference type="ARBA" id="ARBA00022837"/>
    </source>
</evidence>
<evidence type="ECO:0000313" key="18">
    <source>
        <dbReference type="Proteomes" id="UP001347796"/>
    </source>
</evidence>
<dbReference type="InterPro" id="IPR013608">
    <property type="entry name" value="VWA_N"/>
</dbReference>
<dbReference type="Pfam" id="PF08473">
    <property type="entry name" value="VGCC_alpha2"/>
    <property type="match status" value="1"/>
</dbReference>
<dbReference type="Gene3D" id="3.40.50.410">
    <property type="entry name" value="von Willebrand factor, type A domain"/>
    <property type="match status" value="1"/>
</dbReference>
<dbReference type="InterPro" id="IPR013680">
    <property type="entry name" value="VDCC_a2/dsu"/>
</dbReference>
<evidence type="ECO:0000256" key="9">
    <source>
        <dbReference type="ARBA" id="ARBA00022882"/>
    </source>
</evidence>
<dbReference type="InterPro" id="IPR051173">
    <property type="entry name" value="Ca_channel_alpha-2/delta"/>
</dbReference>
<dbReference type="AlphaFoldDB" id="A0AAN8JG14"/>
<dbReference type="InterPro" id="IPR002035">
    <property type="entry name" value="VWF_A"/>
</dbReference>
<dbReference type="Gene3D" id="3.30.450.20">
    <property type="entry name" value="PAS domain"/>
    <property type="match status" value="1"/>
</dbReference>
<proteinExistence type="predicted"/>
<dbReference type="PANTHER" id="PTHR10166">
    <property type="entry name" value="VOLTAGE-DEPENDENT CALCIUM CHANNEL SUBUNIT ALPHA-2/DELTA-RELATED"/>
    <property type="match status" value="1"/>
</dbReference>
<accession>A0AAN8JG14</accession>
<keyword evidence="3" id="KW-0109">Calcium transport</keyword>
<dbReference type="EMBL" id="JAZGQO010000010">
    <property type="protein sequence ID" value="KAK6175494.1"/>
    <property type="molecule type" value="Genomic_DNA"/>
</dbReference>
<dbReference type="Pfam" id="PF00092">
    <property type="entry name" value="VWA"/>
    <property type="match status" value="1"/>
</dbReference>
<keyword evidence="14" id="KW-0325">Glycoprotein</keyword>
<dbReference type="GO" id="GO:0005245">
    <property type="term" value="F:voltage-gated calcium channel activity"/>
    <property type="evidence" value="ECO:0007669"/>
    <property type="project" value="TreeGrafter"/>
</dbReference>
<protein>
    <recommendedName>
        <fullName evidence="16">VWFA domain-containing protein</fullName>
    </recommendedName>
</protein>
<evidence type="ECO:0000256" key="15">
    <source>
        <dbReference type="ARBA" id="ARBA00023303"/>
    </source>
</evidence>
<sequence length="1093" mass="124142">MAVNKKRYRLLEIYFSFLLFGVFKICESAKLPPTLDQVTQWSEELGDDLDKMLNMISALQIVDLNYQKAADLKNQGKDVHVSFERVHSRTIVTDLSAALSVMLGKKMEALKRSVDVAEAAAANHTWNQTLEKKDVAYYNSNDMPEALLSYDDRFQQHVSFNVSSVHIPVEIYDGDIQILNGLKWSAALDEVFRQNYEEDSEILWQYFGSQTGFMRTLPASKWIKHGPVDLYDVRRQSWYTQGSSSPKDMMILIDTSGSTHGQALQLMKVAVKSILDTLGENDFVNIASFSQEVSFVGHCFNHSSFVQANYRNKKKLARDVDQLKAHGMADFKVGLRFAFEQFELFEKNNSKSGIGATCNKVIMLLTDGGTDNAEEIFKEYNWSNNKSVKAEVRVFTYAVGPTANPTNAIRWMACANRGYFSQIPAMGAIRARVQDYVEVLARPLAIKHIEHTQWTSSHQAPLDTADSGLGMMTTVTLPVYNRTAGSSNQTILGVMGIDVTTADLESKAPKSQLGPNGYAFAINPNGYVIFHPNLKPSETYLDDPPDVDILEVEINNPDKQKLRNFMIDGNDNSMNIDTLVLSPSLKYVSRANTTYAFTSIKNTSFSLGVSIPTYQASYPKFLGDILMFNHSVFKSSSYVRMIAPWDYCQNMSRFDGLSGTIDDIIQLLKERSANDSSWNKELLFQLYWDLKVMNSLEKYYTMLESEGKLDGLIIAFVATNGGLTQIYQHSENQTMEEHRDTWKADYYKRTLNTDKYMFVPPEPIDLSKNESGIPQIMVSHSVIIKDGTLSRVIYKPAVVGVKITHDKIQEKLINDSEKFGLQYPLAYHCNESDYLSCHLLDDGGFLVSTNQEDLVPKIGEFFGKIDPSVMERLLNVSVYNRNKHFNYQASCVINDDDTTSAGFTAFKIPSINLLFDFLSVNWWSAKFSWLYINFNIYNWLFPEPTYVYGVEDGEIPKVKTCVQVMYQYYYGGVDKYDDNINCDNCTRKVIAVRLTKNNLILLVTDPICQECSMFKPLLQQPQRVSEDEEDDEICQLSEEPRYRKHPISCYDQDDREDESKCGSGSIFYHNTLHLLLSCSLMLSIVWLLTNSVS</sequence>
<name>A0AAN8JG14_PATCE</name>
<evidence type="ECO:0000256" key="3">
    <source>
        <dbReference type="ARBA" id="ARBA00022568"/>
    </source>
</evidence>
<keyword evidence="6" id="KW-0479">Metal-binding</keyword>
<keyword evidence="11" id="KW-0406">Ion transport</keyword>
<dbReference type="PANTHER" id="PTHR10166:SF67">
    <property type="entry name" value="VWFA DOMAIN-CONTAINING PROTEIN"/>
    <property type="match status" value="1"/>
</dbReference>
<keyword evidence="7" id="KW-0732">Signal</keyword>
<keyword evidence="4" id="KW-0107">Calcium channel</keyword>
<dbReference type="Proteomes" id="UP001347796">
    <property type="component" value="Unassembled WGS sequence"/>
</dbReference>
<organism evidence="17 18">
    <name type="scientific">Patella caerulea</name>
    <name type="common">Rayed Mediterranean limpet</name>
    <dbReference type="NCBI Taxonomy" id="87958"/>
    <lineage>
        <taxon>Eukaryota</taxon>
        <taxon>Metazoa</taxon>
        <taxon>Spiralia</taxon>
        <taxon>Lophotrochozoa</taxon>
        <taxon>Mollusca</taxon>
        <taxon>Gastropoda</taxon>
        <taxon>Patellogastropoda</taxon>
        <taxon>Patelloidea</taxon>
        <taxon>Patellidae</taxon>
        <taxon>Patella</taxon>
    </lineage>
</organism>
<comment type="subcellular location">
    <subcellularLocation>
        <location evidence="1">Membrane</location>
        <topology evidence="1">Single-pass type I membrane protein</topology>
    </subcellularLocation>
</comment>
<evidence type="ECO:0000256" key="14">
    <source>
        <dbReference type="ARBA" id="ARBA00023180"/>
    </source>
</evidence>
<keyword evidence="10" id="KW-1133">Transmembrane helix</keyword>
<dbReference type="GO" id="GO:0046872">
    <property type="term" value="F:metal ion binding"/>
    <property type="evidence" value="ECO:0007669"/>
    <property type="project" value="UniProtKB-KW"/>
</dbReference>
<keyword evidence="18" id="KW-1185">Reference proteome</keyword>
<keyword evidence="2" id="KW-0813">Transport</keyword>
<evidence type="ECO:0000313" key="17">
    <source>
        <dbReference type="EMBL" id="KAK6175494.1"/>
    </source>
</evidence>
<dbReference type="FunFam" id="3.40.50.410:FF:000007">
    <property type="entry name" value="Calcium voltage-gated channel auxiliary subunit alpha2delta 3"/>
    <property type="match status" value="1"/>
</dbReference>
<dbReference type="InterPro" id="IPR036465">
    <property type="entry name" value="vWFA_dom_sf"/>
</dbReference>
<keyword evidence="13" id="KW-1015">Disulfide bond</keyword>
<evidence type="ECO:0000256" key="2">
    <source>
        <dbReference type="ARBA" id="ARBA00022448"/>
    </source>
</evidence>